<dbReference type="GO" id="GO:0016020">
    <property type="term" value="C:membrane"/>
    <property type="evidence" value="ECO:0007669"/>
    <property type="project" value="InterPro"/>
</dbReference>
<dbReference type="InterPro" id="IPR000620">
    <property type="entry name" value="EamA_dom"/>
</dbReference>
<feature type="transmembrane region" description="Helical" evidence="1">
    <location>
        <begin position="262"/>
        <end position="280"/>
    </location>
</feature>
<name>S9QTL7_9RHOB</name>
<dbReference type="STRING" id="1123069.ruthe_02056"/>
<dbReference type="SUPFAM" id="SSF103481">
    <property type="entry name" value="Multidrug resistance efflux transporter EmrE"/>
    <property type="match status" value="2"/>
</dbReference>
<dbReference type="Proteomes" id="UP000015346">
    <property type="component" value="Unassembled WGS sequence"/>
</dbReference>
<feature type="transmembrane region" description="Helical" evidence="1">
    <location>
        <begin position="36"/>
        <end position="53"/>
    </location>
</feature>
<dbReference type="RefSeq" id="WP_021098140.1">
    <property type="nucleotide sequence ID" value="NZ_KE557321.1"/>
</dbReference>
<keyword evidence="1" id="KW-0812">Transmembrane</keyword>
<comment type="caution">
    <text evidence="3">The sequence shown here is derived from an EMBL/GenBank/DDBJ whole genome shotgun (WGS) entry which is preliminary data.</text>
</comment>
<accession>S9QTL7</accession>
<evidence type="ECO:0000313" key="4">
    <source>
        <dbReference type="Proteomes" id="UP000015346"/>
    </source>
</evidence>
<dbReference type="AlphaFoldDB" id="S9QTL7"/>
<sequence length="295" mass="31718">MSRNPRAGILLMILTCAVFAAQDGLSRHLAERYGVFMVVMIRFWFLAAVVILWTRARTGSLRAVRSASPLLQILRGLLLAGEICVMVWAFTLLGLAESHAVFAVSPLLVAALSGPILGERVGWRRWTAIGIGFAGVLVILAPSDGVIDPRAAVPLLSAAMWALYGLLTRLAARHDPAATSFFWTGIVGALAMTPAGLWTWTPMEGTDWAVMGLLCVTAAAAHWLLIKAYELAEASVLQPFAFLQLVFASALGVLLFDETVELHVAIGAAVVVGAGLFTLWRERRARLAATRETVS</sequence>
<feature type="domain" description="EamA" evidence="2">
    <location>
        <begin position="7"/>
        <end position="140"/>
    </location>
</feature>
<feature type="transmembrane region" description="Helical" evidence="1">
    <location>
        <begin position="125"/>
        <end position="143"/>
    </location>
</feature>
<evidence type="ECO:0000256" key="1">
    <source>
        <dbReference type="SAM" id="Phobius"/>
    </source>
</evidence>
<dbReference type="PATRIC" id="fig|1123069.3.peg.2029"/>
<protein>
    <submittedName>
        <fullName evidence="3">Permease of the drug/metabolite transporter (DMT) superfamily</fullName>
    </submittedName>
</protein>
<feature type="domain" description="EamA" evidence="2">
    <location>
        <begin position="155"/>
        <end position="278"/>
    </location>
</feature>
<evidence type="ECO:0000313" key="3">
    <source>
        <dbReference type="EMBL" id="EPX84696.1"/>
    </source>
</evidence>
<feature type="transmembrane region" description="Helical" evidence="1">
    <location>
        <begin position="179"/>
        <end position="200"/>
    </location>
</feature>
<feature type="transmembrane region" description="Helical" evidence="1">
    <location>
        <begin position="237"/>
        <end position="256"/>
    </location>
</feature>
<feature type="transmembrane region" description="Helical" evidence="1">
    <location>
        <begin position="99"/>
        <end position="118"/>
    </location>
</feature>
<dbReference type="OrthoDB" id="9807937at2"/>
<dbReference type="PANTHER" id="PTHR22911">
    <property type="entry name" value="ACYL-MALONYL CONDENSING ENZYME-RELATED"/>
    <property type="match status" value="1"/>
</dbReference>
<dbReference type="Pfam" id="PF00892">
    <property type="entry name" value="EamA"/>
    <property type="match status" value="2"/>
</dbReference>
<keyword evidence="1" id="KW-1133">Transmembrane helix</keyword>
<feature type="transmembrane region" description="Helical" evidence="1">
    <location>
        <begin position="206"/>
        <end position="225"/>
    </location>
</feature>
<feature type="transmembrane region" description="Helical" evidence="1">
    <location>
        <begin position="149"/>
        <end position="167"/>
    </location>
</feature>
<organism evidence="3 4">
    <name type="scientific">Rubellimicrobium thermophilum DSM 16684</name>
    <dbReference type="NCBI Taxonomy" id="1123069"/>
    <lineage>
        <taxon>Bacteria</taxon>
        <taxon>Pseudomonadati</taxon>
        <taxon>Pseudomonadota</taxon>
        <taxon>Alphaproteobacteria</taxon>
        <taxon>Rhodobacterales</taxon>
        <taxon>Roseobacteraceae</taxon>
        <taxon>Rubellimicrobium</taxon>
    </lineage>
</organism>
<evidence type="ECO:0000259" key="2">
    <source>
        <dbReference type="Pfam" id="PF00892"/>
    </source>
</evidence>
<dbReference type="HOGENOM" id="CLU_032828_2_2_5"/>
<gene>
    <name evidence="3" type="ORF">ruthe_02056</name>
</gene>
<keyword evidence="4" id="KW-1185">Reference proteome</keyword>
<proteinExistence type="predicted"/>
<feature type="transmembrane region" description="Helical" evidence="1">
    <location>
        <begin position="73"/>
        <end position="93"/>
    </location>
</feature>
<reference evidence="3 4" key="1">
    <citation type="journal article" date="2013" name="Stand. Genomic Sci.">
        <title>Genome sequence of the reddish-pigmented Rubellimicrobium thermophilum type strain (DSM 16684(T)), a member of the Roseobacter clade.</title>
        <authorList>
            <person name="Fiebig A."/>
            <person name="Riedel T."/>
            <person name="Gronow S."/>
            <person name="Petersen J."/>
            <person name="Klenk H.P."/>
            <person name="Goker M."/>
        </authorList>
    </citation>
    <scope>NUCLEOTIDE SEQUENCE [LARGE SCALE GENOMIC DNA]</scope>
    <source>
        <strain evidence="3 4">DSM 16684</strain>
    </source>
</reference>
<dbReference type="InterPro" id="IPR037185">
    <property type="entry name" value="EmrE-like"/>
</dbReference>
<keyword evidence="1" id="KW-0472">Membrane</keyword>
<dbReference type="EMBL" id="AOLV01000020">
    <property type="protein sequence ID" value="EPX84696.1"/>
    <property type="molecule type" value="Genomic_DNA"/>
</dbReference>
<dbReference type="PANTHER" id="PTHR22911:SF103">
    <property type="entry name" value="BLR2811 PROTEIN"/>
    <property type="match status" value="1"/>
</dbReference>